<reference evidence="1 2" key="2">
    <citation type="journal article" date="2016" name="Int. J. Syst. Evol. Microbiol.">
        <title>Paenibacillus bovis sp. nov., isolated from raw yak (Bos grunniens) milk.</title>
        <authorList>
            <person name="Gao C."/>
            <person name="Han J."/>
            <person name="Liu Z."/>
            <person name="Xu X."/>
            <person name="Hang F."/>
            <person name="Wu Z."/>
        </authorList>
    </citation>
    <scope>NUCLEOTIDE SEQUENCE [LARGE SCALE GENOMIC DNA]</scope>
    <source>
        <strain evidence="1 2">BD3526</strain>
    </source>
</reference>
<dbReference type="AlphaFoldDB" id="A0A172ZN17"/>
<reference evidence="2" key="1">
    <citation type="submission" date="2015-10" db="EMBL/GenBank/DDBJ databases">
        <title>Genome of Paenibacillus bovis sp. nov.</title>
        <authorList>
            <person name="Wu Z."/>
            <person name="Gao C."/>
            <person name="Liu Z."/>
            <person name="Zheng H."/>
        </authorList>
    </citation>
    <scope>NUCLEOTIDE SEQUENCE [LARGE SCALE GENOMIC DNA]</scope>
    <source>
        <strain evidence="2">BD3526</strain>
    </source>
</reference>
<proteinExistence type="predicted"/>
<name>A0A172ZN17_9BACL</name>
<organism evidence="1 2">
    <name type="scientific">Paenibacillus bovis</name>
    <dbReference type="NCBI Taxonomy" id="1616788"/>
    <lineage>
        <taxon>Bacteria</taxon>
        <taxon>Bacillati</taxon>
        <taxon>Bacillota</taxon>
        <taxon>Bacilli</taxon>
        <taxon>Bacillales</taxon>
        <taxon>Paenibacillaceae</taxon>
        <taxon>Paenibacillus</taxon>
    </lineage>
</organism>
<evidence type="ECO:0000313" key="2">
    <source>
        <dbReference type="Proteomes" id="UP000078148"/>
    </source>
</evidence>
<evidence type="ECO:0008006" key="3">
    <source>
        <dbReference type="Google" id="ProtNLM"/>
    </source>
</evidence>
<sequence length="437" mass="51006">MESLMQDRIHKLSQLEDRKLMRQLVNEFLVNMVDYQDQMLDKLEQRVLEESKTLSSLYDIHTTVYRQEDWDASHEFLHPVLPEDVQPQVLSLPELLMIQPGTEQPLQNRLVRLFLEMDSAQIRLLTRSERIFRARVTTDAGVYHVGVQLRPSTDYQEEIERLYHNFQVNGLAWRTVHHPYIYKFVDVMLHSWEQKPQPEESIVSITVDMEEYEPYQRPGWIPVWNVQRLKIKNSGFPIPALDRIHYEHIISLHKYGSEHGYLADGAASDIRYIKRSPGEMVIVSPGDRSGFWDIIKINRPVEQRWSSSSYPLLSNGHLDQFVHHHAAGQMLPVRTMGELTRMVRAQQASAGVELQNVQVRQNATGVYADQAGEEPIELNPFLGDNIRLDAHRPVLELCFRRLPEHRLPAFLHGDQLAYLTAELQRQLPEYRCKGVWL</sequence>
<keyword evidence="2" id="KW-1185">Reference proteome</keyword>
<protein>
    <recommendedName>
        <fullName evidence="3">Normocyte-binding protein</fullName>
    </recommendedName>
</protein>
<accession>A0A172ZN17</accession>
<dbReference type="EMBL" id="CP013023">
    <property type="protein sequence ID" value="ANF98882.1"/>
    <property type="molecule type" value="Genomic_DNA"/>
</dbReference>
<gene>
    <name evidence="1" type="ORF">AR543_17300</name>
</gene>
<evidence type="ECO:0000313" key="1">
    <source>
        <dbReference type="EMBL" id="ANF98882.1"/>
    </source>
</evidence>
<dbReference type="Proteomes" id="UP000078148">
    <property type="component" value="Chromosome"/>
</dbReference>
<dbReference type="KEGG" id="pbv:AR543_17300"/>
<dbReference type="STRING" id="1616788.AR543_17300"/>